<dbReference type="AlphaFoldDB" id="A0A1D3TX91"/>
<dbReference type="CDD" id="cd13585">
    <property type="entry name" value="PBP2_TMBP_like"/>
    <property type="match status" value="1"/>
</dbReference>
<feature type="signal peptide" evidence="5">
    <location>
        <begin position="1"/>
        <end position="23"/>
    </location>
</feature>
<reference evidence="6 7" key="1">
    <citation type="submission" date="2016-09" db="EMBL/GenBank/DDBJ databases">
        <authorList>
            <person name="Capua I."/>
            <person name="De Benedictis P."/>
            <person name="Joannis T."/>
            <person name="Lombin L.H."/>
            <person name="Cattoli G."/>
        </authorList>
    </citation>
    <scope>NUCLEOTIDE SEQUENCE [LARGE SCALE GENOMIC DNA]</scope>
    <source>
        <strain evidence="6 7">GluBS11</strain>
    </source>
</reference>
<dbReference type="GO" id="GO:0042956">
    <property type="term" value="P:maltodextrin transmembrane transport"/>
    <property type="evidence" value="ECO:0007669"/>
    <property type="project" value="TreeGrafter"/>
</dbReference>
<dbReference type="PROSITE" id="PS51257">
    <property type="entry name" value="PROKAR_LIPOPROTEIN"/>
    <property type="match status" value="1"/>
</dbReference>
<dbReference type="PANTHER" id="PTHR30061">
    <property type="entry name" value="MALTOSE-BINDING PERIPLASMIC PROTEIN"/>
    <property type="match status" value="1"/>
</dbReference>
<organism evidence="6 7">
    <name type="scientific">Anaerobium acetethylicum</name>
    <dbReference type="NCBI Taxonomy" id="1619234"/>
    <lineage>
        <taxon>Bacteria</taxon>
        <taxon>Bacillati</taxon>
        <taxon>Bacillota</taxon>
        <taxon>Clostridia</taxon>
        <taxon>Lachnospirales</taxon>
        <taxon>Lachnospiraceae</taxon>
        <taxon>Anaerobium</taxon>
    </lineage>
</organism>
<evidence type="ECO:0000256" key="4">
    <source>
        <dbReference type="SAM" id="MobiDB-lite"/>
    </source>
</evidence>
<evidence type="ECO:0000313" key="6">
    <source>
        <dbReference type="EMBL" id="SCP98920.1"/>
    </source>
</evidence>
<gene>
    <name evidence="6" type="ORF">SAMN05421730_10293</name>
</gene>
<feature type="chain" id="PRO_5038989276" evidence="5">
    <location>
        <begin position="24"/>
        <end position="430"/>
    </location>
</feature>
<keyword evidence="7" id="KW-1185">Reference proteome</keyword>
<dbReference type="PANTHER" id="PTHR30061:SF50">
    <property type="entry name" value="MALTOSE_MALTODEXTRIN-BINDING PERIPLASMIC PROTEIN"/>
    <property type="match status" value="1"/>
</dbReference>
<evidence type="ECO:0000256" key="2">
    <source>
        <dbReference type="ARBA" id="ARBA00022448"/>
    </source>
</evidence>
<evidence type="ECO:0000313" key="7">
    <source>
        <dbReference type="Proteomes" id="UP000199315"/>
    </source>
</evidence>
<dbReference type="GO" id="GO:1901982">
    <property type="term" value="F:maltose binding"/>
    <property type="evidence" value="ECO:0007669"/>
    <property type="project" value="TreeGrafter"/>
</dbReference>
<dbReference type="GO" id="GO:0055052">
    <property type="term" value="C:ATP-binding cassette (ABC) transporter complex, substrate-binding subunit-containing"/>
    <property type="evidence" value="ECO:0007669"/>
    <property type="project" value="TreeGrafter"/>
</dbReference>
<accession>A0A1D3TX91</accession>
<dbReference type="InterPro" id="IPR006059">
    <property type="entry name" value="SBP"/>
</dbReference>
<dbReference type="OrthoDB" id="362670at2"/>
<evidence type="ECO:0000256" key="3">
    <source>
        <dbReference type="ARBA" id="ARBA00022729"/>
    </source>
</evidence>
<dbReference type="Gene3D" id="3.40.190.10">
    <property type="entry name" value="Periplasmic binding protein-like II"/>
    <property type="match status" value="1"/>
</dbReference>
<dbReference type="Pfam" id="PF13416">
    <property type="entry name" value="SBP_bac_8"/>
    <property type="match status" value="1"/>
</dbReference>
<evidence type="ECO:0000256" key="1">
    <source>
        <dbReference type="ARBA" id="ARBA00008520"/>
    </source>
</evidence>
<comment type="similarity">
    <text evidence="1">Belongs to the bacterial solute-binding protein 1 family.</text>
</comment>
<name>A0A1D3TX91_9FIRM</name>
<keyword evidence="3 5" id="KW-0732">Signal</keyword>
<dbReference type="SUPFAM" id="SSF53850">
    <property type="entry name" value="Periplasmic binding protein-like II"/>
    <property type="match status" value="1"/>
</dbReference>
<dbReference type="GO" id="GO:0015768">
    <property type="term" value="P:maltose transport"/>
    <property type="evidence" value="ECO:0007669"/>
    <property type="project" value="TreeGrafter"/>
</dbReference>
<feature type="region of interest" description="Disordered" evidence="4">
    <location>
        <begin position="410"/>
        <end position="430"/>
    </location>
</feature>
<protein>
    <submittedName>
        <fullName evidence="6">Multiple sugar transport system substrate-binding protein</fullName>
    </submittedName>
</protein>
<feature type="compositionally biased region" description="Polar residues" evidence="4">
    <location>
        <begin position="417"/>
        <end position="430"/>
    </location>
</feature>
<dbReference type="EMBL" id="FMKA01000029">
    <property type="protein sequence ID" value="SCP98920.1"/>
    <property type="molecule type" value="Genomic_DNA"/>
</dbReference>
<dbReference type="Proteomes" id="UP000199315">
    <property type="component" value="Unassembled WGS sequence"/>
</dbReference>
<keyword evidence="2" id="KW-0813">Transport</keyword>
<sequence length="430" mass="46968">MKKRMKRVVALLLAGVMMFSMTACESKTEDLSSTVQSDKNIGKTELRVLNWGSTEEERIANDAIARFNEANPDVEVKQTCVPVDSWSNFIQKWITMSTSGEAPDVINLGLEATQMAVSNDLLMPLDDIVSIDEDLSGLKDEYASALLDGFSVDGKLYGLPSGTQTMVMYYNKVMFDEAGLAYPKDGWTWDEFLSDAKALTKADGSVYGFGLSSSYFQLTPWWSTNGTALVTTDSKPALNSPEMVEAVEFLDSMVKDKVTPDPISSDVYTMFASKQLAMVGAGRWVLNTWKDAGLTNDDFDCVQWPVNAKEGSVYGGSAWCIGKNTENKELSVELLKAMVSEETLKATAEGGQQVPPTESLATNEEIMGTTPDNVMGIWKAVTIASPIAAPTFFGDLEQSTLRCMEEVFSGEKEPQQALDTAQSEVEAQAK</sequence>
<keyword evidence="6" id="KW-0762">Sugar transport</keyword>
<dbReference type="STRING" id="1619234.SAMN05421730_10293"/>
<dbReference type="RefSeq" id="WP_091236135.1">
    <property type="nucleotide sequence ID" value="NZ_FMKA01000029.1"/>
</dbReference>
<evidence type="ECO:0000256" key="5">
    <source>
        <dbReference type="SAM" id="SignalP"/>
    </source>
</evidence>
<proteinExistence type="inferred from homology"/>